<protein>
    <submittedName>
        <fullName evidence="2">Uncharacterized protein</fullName>
    </submittedName>
</protein>
<keyword evidence="3" id="KW-1185">Reference proteome</keyword>
<feature type="compositionally biased region" description="Basic and acidic residues" evidence="1">
    <location>
        <begin position="73"/>
        <end position="104"/>
    </location>
</feature>
<feature type="region of interest" description="Disordered" evidence="1">
    <location>
        <begin position="337"/>
        <end position="490"/>
    </location>
</feature>
<feature type="compositionally biased region" description="Polar residues" evidence="1">
    <location>
        <begin position="348"/>
        <end position="362"/>
    </location>
</feature>
<sequence length="533" mass="57385">MSDVVEFPVPSPEPTFVRPLDTAAHRRSRASRDSAAASTHSWVLMDQRIPPPVESVPLPEPVPALHPRPLPEPPRRIDASEEHMPIELSEADRLGPAKTEDGKRFMGGFVRGLRRLTRARKPRRGTPDPEGTGGAGLVGNRLPSYVVTPPTPLPPDASVGFVRRTSALGSAPVGGSEEQVRRRRHPSFRIRPPEDVQQGIPTPIVYEPEHDGEGMPGGLDLPPPPLENPYDHETTTRHGPSTPAASPRLSRADDRLTAPADVDDEPVSVHAHPLPTEDYRRMSAHASSHPRSGTTISSGSFSTESPSFSSELNGVHRFFNALRVMPWVASGRITVDWRPPTKPRLGSSWYTAPSPAGQQTRIPHSLPSPVPASAGTSPRSPPRRHTHRRAAPADVLTPPAYAYYPAFSPPSPPSPNRRPTTSRSHRGHAPRRHRRSTTHHTAPAPWTPPPLPPPAPTPLYIIQASPVPTPSPGLSATAGGPGSTPPASQPTVQMLAPVYMQMHGAQGNQGATHGMASYAYAYPYSYSPPPAPA</sequence>
<comment type="caution">
    <text evidence="2">The sequence shown here is derived from an EMBL/GenBank/DDBJ whole genome shotgun (WGS) entry which is preliminary data.</text>
</comment>
<feature type="region of interest" description="Disordered" evidence="1">
    <location>
        <begin position="1"/>
        <end position="251"/>
    </location>
</feature>
<organism evidence="2 3">
    <name type="scientific">Mycena belliarum</name>
    <dbReference type="NCBI Taxonomy" id="1033014"/>
    <lineage>
        <taxon>Eukaryota</taxon>
        <taxon>Fungi</taxon>
        <taxon>Dikarya</taxon>
        <taxon>Basidiomycota</taxon>
        <taxon>Agaricomycotina</taxon>
        <taxon>Agaricomycetes</taxon>
        <taxon>Agaricomycetidae</taxon>
        <taxon>Agaricales</taxon>
        <taxon>Marasmiineae</taxon>
        <taxon>Mycenaceae</taxon>
        <taxon>Mycena</taxon>
    </lineage>
</organism>
<feature type="compositionally biased region" description="Pro residues" evidence="1">
    <location>
        <begin position="407"/>
        <end position="416"/>
    </location>
</feature>
<reference evidence="2" key="1">
    <citation type="submission" date="2023-03" db="EMBL/GenBank/DDBJ databases">
        <title>Massive genome expansion in bonnet fungi (Mycena s.s.) driven by repeated elements and novel gene families across ecological guilds.</title>
        <authorList>
            <consortium name="Lawrence Berkeley National Laboratory"/>
            <person name="Harder C.B."/>
            <person name="Miyauchi S."/>
            <person name="Viragh M."/>
            <person name="Kuo A."/>
            <person name="Thoen E."/>
            <person name="Andreopoulos B."/>
            <person name="Lu D."/>
            <person name="Skrede I."/>
            <person name="Drula E."/>
            <person name="Henrissat B."/>
            <person name="Morin E."/>
            <person name="Kohler A."/>
            <person name="Barry K."/>
            <person name="LaButti K."/>
            <person name="Morin E."/>
            <person name="Salamov A."/>
            <person name="Lipzen A."/>
            <person name="Mereny Z."/>
            <person name="Hegedus B."/>
            <person name="Baldrian P."/>
            <person name="Stursova M."/>
            <person name="Weitz H."/>
            <person name="Taylor A."/>
            <person name="Grigoriev I.V."/>
            <person name="Nagy L.G."/>
            <person name="Martin F."/>
            <person name="Kauserud H."/>
        </authorList>
    </citation>
    <scope>NUCLEOTIDE SEQUENCE</scope>
    <source>
        <strain evidence="2">CBHHK173m</strain>
    </source>
</reference>
<evidence type="ECO:0000256" key="1">
    <source>
        <dbReference type="SAM" id="MobiDB-lite"/>
    </source>
</evidence>
<dbReference type="Proteomes" id="UP001222325">
    <property type="component" value="Unassembled WGS sequence"/>
</dbReference>
<feature type="compositionally biased region" description="Low complexity" evidence="1">
    <location>
        <begin position="397"/>
        <end position="406"/>
    </location>
</feature>
<name>A0AAD6U7D2_9AGAR</name>
<dbReference type="EMBL" id="JARJCN010000015">
    <property type="protein sequence ID" value="KAJ7093824.1"/>
    <property type="molecule type" value="Genomic_DNA"/>
</dbReference>
<feature type="compositionally biased region" description="Pro residues" evidence="1">
    <location>
        <begin position="445"/>
        <end position="457"/>
    </location>
</feature>
<dbReference type="AlphaFoldDB" id="A0AAD6U7D2"/>
<evidence type="ECO:0000313" key="3">
    <source>
        <dbReference type="Proteomes" id="UP001222325"/>
    </source>
</evidence>
<feature type="compositionally biased region" description="Basic residues" evidence="1">
    <location>
        <begin position="381"/>
        <end position="390"/>
    </location>
</feature>
<accession>A0AAD6U7D2</accession>
<feature type="compositionally biased region" description="Basic residues" evidence="1">
    <location>
        <begin position="112"/>
        <end position="124"/>
    </location>
</feature>
<feature type="region of interest" description="Disordered" evidence="1">
    <location>
        <begin position="282"/>
        <end position="310"/>
    </location>
</feature>
<proteinExistence type="predicted"/>
<feature type="compositionally biased region" description="Basic residues" evidence="1">
    <location>
        <begin position="423"/>
        <end position="438"/>
    </location>
</feature>
<gene>
    <name evidence="2" type="ORF">B0H15DRAFT_142706</name>
</gene>
<feature type="compositionally biased region" description="Pro residues" evidence="1">
    <location>
        <begin position="49"/>
        <end position="72"/>
    </location>
</feature>
<evidence type="ECO:0000313" key="2">
    <source>
        <dbReference type="EMBL" id="KAJ7093824.1"/>
    </source>
</evidence>
<feature type="compositionally biased region" description="Low complexity" evidence="1">
    <location>
        <begin position="292"/>
        <end position="310"/>
    </location>
</feature>